<proteinExistence type="inferred from homology"/>
<dbReference type="InterPro" id="IPR020904">
    <property type="entry name" value="Sc_DH/Rdtase_CS"/>
</dbReference>
<dbReference type="InterPro" id="IPR036291">
    <property type="entry name" value="NAD(P)-bd_dom_sf"/>
</dbReference>
<reference evidence="6" key="1">
    <citation type="journal article" date="2019" name="bioRxiv">
        <title>The Genome of the Zebra Mussel, Dreissena polymorpha: A Resource for Invasive Species Research.</title>
        <authorList>
            <person name="McCartney M.A."/>
            <person name="Auch B."/>
            <person name="Kono T."/>
            <person name="Mallez S."/>
            <person name="Zhang Y."/>
            <person name="Obille A."/>
            <person name="Becker A."/>
            <person name="Abrahante J.E."/>
            <person name="Garbe J."/>
            <person name="Badalamenti J.P."/>
            <person name="Herman A."/>
            <person name="Mangelson H."/>
            <person name="Liachko I."/>
            <person name="Sullivan S."/>
            <person name="Sone E.D."/>
            <person name="Koren S."/>
            <person name="Silverstein K.A.T."/>
            <person name="Beckman K.B."/>
            <person name="Gohl D.M."/>
        </authorList>
    </citation>
    <scope>NUCLEOTIDE SEQUENCE</scope>
    <source>
        <strain evidence="6">Duluth1</strain>
        <tissue evidence="6">Whole animal</tissue>
    </source>
</reference>
<dbReference type="PRINTS" id="PR00080">
    <property type="entry name" value="SDRFAMILY"/>
</dbReference>
<dbReference type="InterPro" id="IPR045313">
    <property type="entry name" value="CBR1-like"/>
</dbReference>
<keyword evidence="3" id="KW-0560">Oxidoreductase</keyword>
<dbReference type="PANTHER" id="PTHR43963:SF4">
    <property type="entry name" value="CARBONYL REDUCTASE (NADPH)"/>
    <property type="match status" value="1"/>
</dbReference>
<name>A0A9D4EHC1_DREPO</name>
<protein>
    <recommendedName>
        <fullName evidence="4">carbonyl reductase (NADPH)</fullName>
        <ecNumber evidence="4">1.1.1.184</ecNumber>
    </recommendedName>
</protein>
<evidence type="ECO:0000256" key="5">
    <source>
        <dbReference type="RuleBase" id="RU000363"/>
    </source>
</evidence>
<evidence type="ECO:0000313" key="6">
    <source>
        <dbReference type="EMBL" id="KAH3779338.1"/>
    </source>
</evidence>
<dbReference type="AlphaFoldDB" id="A0A9D4EHC1"/>
<organism evidence="6 7">
    <name type="scientific">Dreissena polymorpha</name>
    <name type="common">Zebra mussel</name>
    <name type="synonym">Mytilus polymorpha</name>
    <dbReference type="NCBI Taxonomy" id="45954"/>
    <lineage>
        <taxon>Eukaryota</taxon>
        <taxon>Metazoa</taxon>
        <taxon>Spiralia</taxon>
        <taxon>Lophotrochozoa</taxon>
        <taxon>Mollusca</taxon>
        <taxon>Bivalvia</taxon>
        <taxon>Autobranchia</taxon>
        <taxon>Heteroconchia</taxon>
        <taxon>Euheterodonta</taxon>
        <taxon>Imparidentia</taxon>
        <taxon>Neoheterodontei</taxon>
        <taxon>Myida</taxon>
        <taxon>Dreissenoidea</taxon>
        <taxon>Dreissenidae</taxon>
        <taxon>Dreissena</taxon>
    </lineage>
</organism>
<dbReference type="EMBL" id="JAIWYP010000008">
    <property type="protein sequence ID" value="KAH3779338.1"/>
    <property type="molecule type" value="Genomic_DNA"/>
</dbReference>
<dbReference type="PANTHER" id="PTHR43963">
    <property type="entry name" value="CARBONYL REDUCTASE 1-RELATED"/>
    <property type="match status" value="1"/>
</dbReference>
<evidence type="ECO:0000256" key="1">
    <source>
        <dbReference type="ARBA" id="ARBA00006484"/>
    </source>
</evidence>
<gene>
    <name evidence="6" type="ORF">DPMN_157140</name>
</gene>
<dbReference type="Proteomes" id="UP000828390">
    <property type="component" value="Unassembled WGS sequence"/>
</dbReference>
<dbReference type="CDD" id="cd05324">
    <property type="entry name" value="carb_red_PTCR-like_SDR_c"/>
    <property type="match status" value="1"/>
</dbReference>
<dbReference type="Gene3D" id="3.40.50.720">
    <property type="entry name" value="NAD(P)-binding Rossmann-like Domain"/>
    <property type="match status" value="1"/>
</dbReference>
<evidence type="ECO:0000256" key="3">
    <source>
        <dbReference type="ARBA" id="ARBA00023002"/>
    </source>
</evidence>
<comment type="caution">
    <text evidence="6">The sequence shown here is derived from an EMBL/GenBank/DDBJ whole genome shotgun (WGS) entry which is preliminary data.</text>
</comment>
<sequence>MSGSKRVAVVTGSNKGIGVAIVRGLCKQFKGDVILTARNEGNGKEAIKKLNAEGLKPVFHQLDITDVASVQRLRDFLQKNYGGLDVLVNNAAIAYKNAATEPFSEQAEVTMATNFWGTLNACNVLFPILRPHARVVNISSRGGSRAASNCSQELQKRFLDTDLSVAKIEQLMKDFVASAKAGNVKAKGWPEHAYGISKIGVTLMTIVQQRQLNSDKRSDIVVNSCCPGYVATDLSSFNGEKTTDEGADTTLYLALLPPNAASPKGAFVCERNITKFL</sequence>
<keyword evidence="2" id="KW-0521">NADP</keyword>
<keyword evidence="7" id="KW-1185">Reference proteome</keyword>
<evidence type="ECO:0000256" key="4">
    <source>
        <dbReference type="ARBA" id="ARBA00026118"/>
    </source>
</evidence>
<dbReference type="EC" id="1.1.1.184" evidence="4"/>
<dbReference type="GO" id="GO:0004090">
    <property type="term" value="F:carbonyl reductase (NADPH) activity"/>
    <property type="evidence" value="ECO:0007669"/>
    <property type="project" value="UniProtKB-EC"/>
</dbReference>
<accession>A0A9D4EHC1</accession>
<comment type="similarity">
    <text evidence="1 5">Belongs to the short-chain dehydrogenases/reductases (SDR) family.</text>
</comment>
<evidence type="ECO:0000313" key="7">
    <source>
        <dbReference type="Proteomes" id="UP000828390"/>
    </source>
</evidence>
<dbReference type="SUPFAM" id="SSF51735">
    <property type="entry name" value="NAD(P)-binding Rossmann-fold domains"/>
    <property type="match status" value="1"/>
</dbReference>
<dbReference type="InterPro" id="IPR002347">
    <property type="entry name" value="SDR_fam"/>
</dbReference>
<evidence type="ECO:0000256" key="2">
    <source>
        <dbReference type="ARBA" id="ARBA00022857"/>
    </source>
</evidence>
<dbReference type="PRINTS" id="PR00081">
    <property type="entry name" value="GDHRDH"/>
</dbReference>
<dbReference type="Pfam" id="PF00106">
    <property type="entry name" value="adh_short"/>
    <property type="match status" value="1"/>
</dbReference>
<reference evidence="6" key="2">
    <citation type="submission" date="2020-11" db="EMBL/GenBank/DDBJ databases">
        <authorList>
            <person name="McCartney M.A."/>
            <person name="Auch B."/>
            <person name="Kono T."/>
            <person name="Mallez S."/>
            <person name="Becker A."/>
            <person name="Gohl D.M."/>
            <person name="Silverstein K.A.T."/>
            <person name="Koren S."/>
            <person name="Bechman K.B."/>
            <person name="Herman A."/>
            <person name="Abrahante J.E."/>
            <person name="Garbe J."/>
        </authorList>
    </citation>
    <scope>NUCLEOTIDE SEQUENCE</scope>
    <source>
        <strain evidence="6">Duluth1</strain>
        <tissue evidence="6">Whole animal</tissue>
    </source>
</reference>
<dbReference type="PROSITE" id="PS00061">
    <property type="entry name" value="ADH_SHORT"/>
    <property type="match status" value="1"/>
</dbReference>
<dbReference type="OrthoDB" id="7289984at2759"/>